<protein>
    <recommendedName>
        <fullName evidence="8">Major facilitator superfamily (MFS) profile domain-containing protein</fullName>
    </recommendedName>
</protein>
<evidence type="ECO:0000259" key="4">
    <source>
        <dbReference type="Pfam" id="PF06985"/>
    </source>
</evidence>
<dbReference type="VEuPathDB" id="FungiDB:BDV34DRAFT_215003"/>
<dbReference type="GO" id="GO:0016020">
    <property type="term" value="C:membrane"/>
    <property type="evidence" value="ECO:0007669"/>
    <property type="project" value="UniProtKB-SubCell"/>
</dbReference>
<comment type="subcellular location">
    <subcellularLocation>
        <location evidence="1">Membrane</location>
        <topology evidence="1">Multi-pass membrane protein</topology>
    </subcellularLocation>
</comment>
<feature type="region of interest" description="Disordered" evidence="2">
    <location>
        <begin position="1"/>
        <end position="47"/>
    </location>
</feature>
<evidence type="ECO:0000256" key="3">
    <source>
        <dbReference type="SAM" id="Phobius"/>
    </source>
</evidence>
<feature type="transmembrane region" description="Helical" evidence="3">
    <location>
        <begin position="332"/>
        <end position="357"/>
    </location>
</feature>
<evidence type="ECO:0000256" key="1">
    <source>
        <dbReference type="ARBA" id="ARBA00004141"/>
    </source>
</evidence>
<feature type="transmembrane region" description="Helical" evidence="3">
    <location>
        <begin position="405"/>
        <end position="429"/>
    </location>
</feature>
<feature type="transmembrane region" description="Helical" evidence="3">
    <location>
        <begin position="473"/>
        <end position="494"/>
    </location>
</feature>
<evidence type="ECO:0008006" key="8">
    <source>
        <dbReference type="Google" id="ProtNLM"/>
    </source>
</evidence>
<feature type="transmembrane region" description="Helical" evidence="3">
    <location>
        <begin position="214"/>
        <end position="236"/>
    </location>
</feature>
<feature type="transmembrane region" description="Helical" evidence="3">
    <location>
        <begin position="57"/>
        <end position="75"/>
    </location>
</feature>
<dbReference type="Pfam" id="PF07690">
    <property type="entry name" value="MFS_1"/>
    <property type="match status" value="1"/>
</dbReference>
<feature type="transmembrane region" description="Helical" evidence="3">
    <location>
        <begin position="292"/>
        <end position="312"/>
    </location>
</feature>
<proteinExistence type="predicted"/>
<feature type="domain" description="Heterokaryon incompatibility" evidence="4">
    <location>
        <begin position="669"/>
        <end position="755"/>
    </location>
</feature>
<evidence type="ECO:0000313" key="7">
    <source>
        <dbReference type="Proteomes" id="UP000326532"/>
    </source>
</evidence>
<dbReference type="Pfam" id="PF06985">
    <property type="entry name" value="HET"/>
    <property type="match status" value="1"/>
</dbReference>
<sequence length="1331" mass="149281">MSAMEQEDKHPSPDVRIATGSDQSSEYSKRNDNGIVLIPQPSDDPEDPLNWPMRKKIIIFACICLAGFAGQMSPNSNQLTFVYQIPAYHKTQTDLLNSVAAGLAGWVAGPFFIIPLVAVIGRSSVVLWSLVAIFACQIWAAEMTGANDYISFTISRLFCGMFGGIPAILGSGYIMDMFYLHQRGKAFAIFEVLIIFAVVGGGTLGGFIAEHKPWNYVFWWTLGPVGAAILAVFFFVEDTTFPRDPSMPKRAPLPKGWFANRIATFLPGTKTQPSGKGREFVRKAITPLQITFTPITLLTGTYIFIALGLPIMQASTLATYLEPPEEAGGYGFSSLQMAFFTMTAWVGIISAQVYGFFFNDKTPLWLARRRGGTWHTEYRLANTILPSIILPIGLGIYGAGLEYHLHFMVLALGSFLIWFGALLALPVCYNYIIECFLNNPVEASVSLNAYRVSFGLMSVFIVTQWQSSVGVGWMWGMGAFLIVFVDLIMAGIILKGHLVRKWTATLGSSLDVTEDGANISAKKEGGVNTVVNIKMKIQLFWFLTTTSLVFAGSNRRAAQPLHEGIERRGDDYNQCVLSHIKKGTDNAVAAVPTAKVCIERFEKSIEESCLAPYTDQEDLDTRTKNMNSCFNEQKPNLSSFAYSALPSTMRLIHTERLQLEEFADEIPPYAVLSHRWGKEEVTFQDMLLNRNHDTEGYRKVENICKVANQGGFEYAWIDTCCINKESSAELSEAINSMFRWYESAGRCYAYLRDVSLDNDQSDLSTKVRNSEYFKRGWTLQELIAPSDDSAPFSVTNRGIRLHLPLYHNLLVKDILVLECQDTSKSYRTLVGIYLLPSPVGQSQYMRHNSRLNRAIPLAKMRHAKAHTIYVVKTSIGEGASSLLHEHRPYHYAEARLRKELLKSGELPKKLILCFDGGSHKHGANHQSNIEKIHNMLYGTNGSQLCYYQRANSSRPDDFKACMGDGYNWLADYYNVGDEIFLFGFSNGAYIAQALAKMIEYIGILPENKGGFQAAWEIYQRWNNYALRADADKMWEERESYFIMKDFREKLCKPANRIPFLGLLDTVVVKSKHLGGKEERIPTTTEISKSGSTICHAVSIDENHPALRPVLLKEELSDGLRMKGIKQVWFPGSHADIGGLVPLDPDETWSLSHIPLVWMVREATKAGLSFRLTTQFGCDEHTQVSPLDMTKIMDSGISPEKIFSSDQLKDSLHLASTQGHLHNTMSHKHTTDRKFTRTLLPHNAYRILALTKPRNLPLYAKVHLSAIRRMDTESIHYRPANTIMNRNPGRNTTLHAAYKRHHLIVFTDINDMIGECYIVLSKAEARSIASGS</sequence>
<feature type="transmembrane region" description="Helical" evidence="3">
    <location>
        <begin position="186"/>
        <end position="208"/>
    </location>
</feature>
<feature type="compositionally biased region" description="Basic and acidic residues" evidence="2">
    <location>
        <begin position="1"/>
        <end position="13"/>
    </location>
</feature>
<feature type="domain" description="T6SS Phospholipase effector Tle1-like catalytic" evidence="5">
    <location>
        <begin position="908"/>
        <end position="1161"/>
    </location>
</feature>
<name>A0A5N6DFV0_ASPPA</name>
<feature type="transmembrane region" description="Helical" evidence="3">
    <location>
        <begin position="125"/>
        <end position="141"/>
    </location>
</feature>
<keyword evidence="3" id="KW-1133">Transmembrane helix</keyword>
<dbReference type="GO" id="GO:0022857">
    <property type="term" value="F:transmembrane transporter activity"/>
    <property type="evidence" value="ECO:0007669"/>
    <property type="project" value="InterPro"/>
</dbReference>
<keyword evidence="7" id="KW-1185">Reference proteome</keyword>
<organism evidence="6 7">
    <name type="scientific">Aspergillus parasiticus</name>
    <dbReference type="NCBI Taxonomy" id="5067"/>
    <lineage>
        <taxon>Eukaryota</taxon>
        <taxon>Fungi</taxon>
        <taxon>Dikarya</taxon>
        <taxon>Ascomycota</taxon>
        <taxon>Pezizomycotina</taxon>
        <taxon>Eurotiomycetes</taxon>
        <taxon>Eurotiomycetidae</taxon>
        <taxon>Eurotiales</taxon>
        <taxon>Aspergillaceae</taxon>
        <taxon>Aspergillus</taxon>
        <taxon>Aspergillus subgen. Circumdati</taxon>
    </lineage>
</organism>
<feature type="transmembrane region" description="Helical" evidence="3">
    <location>
        <begin position="95"/>
        <end position="118"/>
    </location>
</feature>
<keyword evidence="3" id="KW-0472">Membrane</keyword>
<dbReference type="InterPro" id="IPR018712">
    <property type="entry name" value="Tle1-like_cat"/>
</dbReference>
<dbReference type="Gene3D" id="1.20.1250.20">
    <property type="entry name" value="MFS general substrate transporter like domains"/>
    <property type="match status" value="1"/>
</dbReference>
<feature type="transmembrane region" description="Helical" evidence="3">
    <location>
        <begin position="153"/>
        <end position="174"/>
    </location>
</feature>
<gene>
    <name evidence="6" type="ORF">BDV34DRAFT_215003</name>
</gene>
<dbReference type="PANTHER" id="PTHR10622:SF10">
    <property type="entry name" value="HET DOMAIN-CONTAINING PROTEIN"/>
    <property type="match status" value="1"/>
</dbReference>
<dbReference type="PANTHER" id="PTHR10622">
    <property type="entry name" value="HET DOMAIN-CONTAINING PROTEIN"/>
    <property type="match status" value="1"/>
</dbReference>
<reference evidence="6 7" key="1">
    <citation type="submission" date="2019-04" db="EMBL/GenBank/DDBJ databases">
        <title>Fungal friends and foes A comparative genomics study of 23 Aspergillus species from section Flavi.</title>
        <authorList>
            <consortium name="DOE Joint Genome Institute"/>
            <person name="Kjaerbolling I."/>
            <person name="Vesth T.C."/>
            <person name="Frisvad J.C."/>
            <person name="Nybo J.L."/>
            <person name="Theobald S."/>
            <person name="Kildgaard S."/>
            <person name="Petersen T.I."/>
            <person name="Kuo A."/>
            <person name="Sato A."/>
            <person name="Lyhne E.K."/>
            <person name="Kogle M.E."/>
            <person name="Wiebenga A."/>
            <person name="Kun R.S."/>
            <person name="Lubbers R.J."/>
            <person name="Makela M.R."/>
            <person name="Barry K."/>
            <person name="Chovatia M."/>
            <person name="Clum A."/>
            <person name="Daum C."/>
            <person name="Haridas S."/>
            <person name="He G."/>
            <person name="LaButti K."/>
            <person name="Lipzen A."/>
            <person name="Mondo S."/>
            <person name="Pangilinan J."/>
            <person name="Riley R."/>
            <person name="Salamov A."/>
            <person name="Simmons B.A."/>
            <person name="Magnuson J.K."/>
            <person name="Henrissat B."/>
            <person name="Mortensen U.H."/>
            <person name="Larsen T.O."/>
            <person name="De vries R.P."/>
            <person name="Grigoriev I.V."/>
            <person name="Machida M."/>
            <person name="Baker S.E."/>
            <person name="Andersen M.R."/>
        </authorList>
    </citation>
    <scope>NUCLEOTIDE SEQUENCE [LARGE SCALE GENOMIC DNA]</scope>
    <source>
        <strain evidence="6 7">CBS 117618</strain>
    </source>
</reference>
<dbReference type="InterPro" id="IPR036259">
    <property type="entry name" value="MFS_trans_sf"/>
</dbReference>
<dbReference type="InterPro" id="IPR010730">
    <property type="entry name" value="HET"/>
</dbReference>
<feature type="transmembrane region" description="Helical" evidence="3">
    <location>
        <begin position="378"/>
        <end position="399"/>
    </location>
</feature>
<dbReference type="EMBL" id="ML734996">
    <property type="protein sequence ID" value="KAB8203050.1"/>
    <property type="molecule type" value="Genomic_DNA"/>
</dbReference>
<dbReference type="Proteomes" id="UP000326532">
    <property type="component" value="Unassembled WGS sequence"/>
</dbReference>
<dbReference type="Pfam" id="PF09994">
    <property type="entry name" value="T6SS_Tle1-like_cat"/>
    <property type="match status" value="1"/>
</dbReference>
<dbReference type="InterPro" id="IPR011701">
    <property type="entry name" value="MFS"/>
</dbReference>
<evidence type="ECO:0000256" key="2">
    <source>
        <dbReference type="SAM" id="MobiDB-lite"/>
    </source>
</evidence>
<evidence type="ECO:0000259" key="5">
    <source>
        <dbReference type="Pfam" id="PF09994"/>
    </source>
</evidence>
<dbReference type="SUPFAM" id="SSF103473">
    <property type="entry name" value="MFS general substrate transporter"/>
    <property type="match status" value="1"/>
</dbReference>
<keyword evidence="3" id="KW-0812">Transmembrane</keyword>
<evidence type="ECO:0000313" key="6">
    <source>
        <dbReference type="EMBL" id="KAB8203050.1"/>
    </source>
</evidence>
<accession>A0A5N6DFV0</accession>